<evidence type="ECO:0000313" key="9">
    <source>
        <dbReference type="Proteomes" id="UP000434052"/>
    </source>
</evidence>
<dbReference type="OrthoDB" id="9429576at2"/>
<evidence type="ECO:0000256" key="4">
    <source>
        <dbReference type="ARBA" id="ARBA00022989"/>
    </source>
</evidence>
<comment type="similarity">
    <text evidence="2">Belongs to the EamA transporter family.</text>
</comment>
<dbReference type="PANTHER" id="PTHR32322">
    <property type="entry name" value="INNER MEMBRANE TRANSPORTER"/>
    <property type="match status" value="1"/>
</dbReference>
<reference evidence="8 9" key="1">
    <citation type="submission" date="2018-06" db="EMBL/GenBank/DDBJ databases">
        <title>Complete genome of Desulfovibrio marinus P48SEP.</title>
        <authorList>
            <person name="Crispim J.S."/>
            <person name="Vidigal P.M.P."/>
            <person name="Silva L.C.F."/>
            <person name="Araujo L.C."/>
            <person name="Laguardia C.N."/>
            <person name="Dias R.S."/>
            <person name="Sousa M.P."/>
            <person name="Paula S.O."/>
            <person name="Silva C."/>
        </authorList>
    </citation>
    <scope>NUCLEOTIDE SEQUENCE [LARGE SCALE GENOMIC DNA]</scope>
    <source>
        <strain evidence="8 9">P48SEP</strain>
    </source>
</reference>
<evidence type="ECO:0000256" key="1">
    <source>
        <dbReference type="ARBA" id="ARBA00004141"/>
    </source>
</evidence>
<proteinExistence type="inferred from homology"/>
<keyword evidence="5 6" id="KW-0472">Membrane</keyword>
<keyword evidence="3 6" id="KW-0812">Transmembrane</keyword>
<feature type="transmembrane region" description="Helical" evidence="6">
    <location>
        <begin position="86"/>
        <end position="107"/>
    </location>
</feature>
<sequence>MPGALLTALFFGITPVCANRAIRILGVVRANLWRLVVAASILGLWTLLFGRSLHSQAMWFIVAGAVGFGLGGMCMFLALPRLGAPLAALLVESIAAVNAAVMAWAWYQDAIPFQGLISAFIVLTGVGLGLLPYILRTEKRHDVLSGTAWIVLAGLGQAVSITISRKALLSLKLAGEIPNLPTAAFMRLLGGMAIALLLWLLLKGTDEPEEAATHSSPQRLEQTWLWVGLNALFGPILGVTCLIWALQTMQPGLVQTIAATAPLVSVPFARWLEGHTPPPLYYLGCVVALAGLSGIYFSG</sequence>
<feature type="domain" description="EamA" evidence="7">
    <location>
        <begin position="4"/>
        <end position="128"/>
    </location>
</feature>
<dbReference type="SUPFAM" id="SSF103481">
    <property type="entry name" value="Multidrug resistance efflux transporter EmrE"/>
    <property type="match status" value="2"/>
</dbReference>
<feature type="transmembrane region" description="Helical" evidence="6">
    <location>
        <begin position="113"/>
        <end position="135"/>
    </location>
</feature>
<evidence type="ECO:0000259" key="7">
    <source>
        <dbReference type="Pfam" id="PF00892"/>
    </source>
</evidence>
<feature type="transmembrane region" description="Helical" evidence="6">
    <location>
        <begin position="147"/>
        <end position="164"/>
    </location>
</feature>
<comment type="caution">
    <text evidence="8">The sequence shown here is derived from an EMBL/GenBank/DDBJ whole genome shotgun (WGS) entry which is preliminary data.</text>
</comment>
<dbReference type="InterPro" id="IPR050638">
    <property type="entry name" value="AA-Vitamin_Transporters"/>
</dbReference>
<evidence type="ECO:0000256" key="6">
    <source>
        <dbReference type="SAM" id="Phobius"/>
    </source>
</evidence>
<dbReference type="RefSeq" id="WP_144306529.1">
    <property type="nucleotide sequence ID" value="NZ_QMIF01000013.1"/>
</dbReference>
<name>A0A6P1ZDI7_9BACT</name>
<dbReference type="Proteomes" id="UP000434052">
    <property type="component" value="Unassembled WGS sequence"/>
</dbReference>
<protein>
    <recommendedName>
        <fullName evidence="7">EamA domain-containing protein</fullName>
    </recommendedName>
</protein>
<evidence type="ECO:0000256" key="2">
    <source>
        <dbReference type="ARBA" id="ARBA00007362"/>
    </source>
</evidence>
<feature type="transmembrane region" description="Helical" evidence="6">
    <location>
        <begin position="184"/>
        <end position="202"/>
    </location>
</feature>
<feature type="transmembrane region" description="Helical" evidence="6">
    <location>
        <begin position="57"/>
        <end position="79"/>
    </location>
</feature>
<dbReference type="Pfam" id="PF00892">
    <property type="entry name" value="EamA"/>
    <property type="match status" value="2"/>
</dbReference>
<evidence type="ECO:0000256" key="5">
    <source>
        <dbReference type="ARBA" id="ARBA00023136"/>
    </source>
</evidence>
<organism evidence="8 9">
    <name type="scientific">Oceanidesulfovibrio marinus</name>
    <dbReference type="NCBI Taxonomy" id="370038"/>
    <lineage>
        <taxon>Bacteria</taxon>
        <taxon>Pseudomonadati</taxon>
        <taxon>Thermodesulfobacteriota</taxon>
        <taxon>Desulfovibrionia</taxon>
        <taxon>Desulfovibrionales</taxon>
        <taxon>Desulfovibrionaceae</taxon>
        <taxon>Oceanidesulfovibrio</taxon>
    </lineage>
</organism>
<feature type="transmembrane region" description="Helical" evidence="6">
    <location>
        <begin position="223"/>
        <end position="246"/>
    </location>
</feature>
<dbReference type="PANTHER" id="PTHR32322:SF2">
    <property type="entry name" value="EAMA DOMAIN-CONTAINING PROTEIN"/>
    <property type="match status" value="1"/>
</dbReference>
<evidence type="ECO:0000256" key="3">
    <source>
        <dbReference type="ARBA" id="ARBA00022692"/>
    </source>
</evidence>
<dbReference type="GO" id="GO:0016020">
    <property type="term" value="C:membrane"/>
    <property type="evidence" value="ECO:0007669"/>
    <property type="project" value="UniProtKB-SubCell"/>
</dbReference>
<accession>A0A6P1ZDI7</accession>
<dbReference type="InterPro" id="IPR000620">
    <property type="entry name" value="EamA_dom"/>
</dbReference>
<comment type="subcellular location">
    <subcellularLocation>
        <location evidence="1">Membrane</location>
        <topology evidence="1">Multi-pass membrane protein</topology>
    </subcellularLocation>
</comment>
<evidence type="ECO:0000313" key="8">
    <source>
        <dbReference type="EMBL" id="TVM31843.1"/>
    </source>
</evidence>
<feature type="transmembrane region" description="Helical" evidence="6">
    <location>
        <begin position="279"/>
        <end position="297"/>
    </location>
</feature>
<dbReference type="InterPro" id="IPR037185">
    <property type="entry name" value="EmrE-like"/>
</dbReference>
<feature type="domain" description="EamA" evidence="7">
    <location>
        <begin position="145"/>
        <end position="296"/>
    </location>
</feature>
<keyword evidence="4 6" id="KW-1133">Transmembrane helix</keyword>
<gene>
    <name evidence="8" type="ORF">DQK91_16665</name>
</gene>
<dbReference type="EMBL" id="QMIF01000013">
    <property type="protein sequence ID" value="TVM31843.1"/>
    <property type="molecule type" value="Genomic_DNA"/>
</dbReference>
<dbReference type="AlphaFoldDB" id="A0A6P1ZDI7"/>